<evidence type="ECO:0000256" key="16">
    <source>
        <dbReference type="ARBA" id="ARBA00067833"/>
    </source>
</evidence>
<dbReference type="AlphaFoldDB" id="A0A7X9ZZ67"/>
<dbReference type="Proteomes" id="UP000583127">
    <property type="component" value="Unassembled WGS sequence"/>
</dbReference>
<dbReference type="RefSeq" id="WP_169500089.1">
    <property type="nucleotide sequence ID" value="NZ_JABBFZ010000017.1"/>
</dbReference>
<keyword evidence="24" id="KW-1185">Reference proteome</keyword>
<feature type="domain" description="AAA" evidence="21">
    <location>
        <begin position="615"/>
        <end position="749"/>
    </location>
</feature>
<evidence type="ECO:0000256" key="6">
    <source>
        <dbReference type="ARBA" id="ARBA00022692"/>
    </source>
</evidence>
<dbReference type="Pfam" id="PF02706">
    <property type="entry name" value="Wzz"/>
    <property type="match status" value="1"/>
</dbReference>
<dbReference type="GO" id="GO:0005886">
    <property type="term" value="C:plasma membrane"/>
    <property type="evidence" value="ECO:0007669"/>
    <property type="project" value="UniProtKB-SubCell"/>
</dbReference>
<keyword evidence="5 23" id="KW-0808">Transferase</keyword>
<feature type="domain" description="Polysaccharide chain length determinant N-terminal" evidence="20">
    <location>
        <begin position="23"/>
        <end position="110"/>
    </location>
</feature>
<sequence>MSTYDMQDYGPAPGNSEDDAVMRDLLRIVVGQIGWVIGIAASVIVAAVIYAKVATPVYSADALLQVDTSNSGGQNNTKSFSLLPSSDPTHTDAEIEIIRSRTVVEPVVDQFGLNFSTGARTLPVLGHLTAPFARPGHPLRALFGMRSYAWGGEQFEVESISVPKTLEGARLTLRALDGGSFELRDGSGTLLLTGVAGVEARGNGITLRVKTLVARPGTEFYVTRHNQLDAVSSLANSLQVSEKGHETGVVQLSYTGTNPRAITDIANAVAASYLKQRTERAQEEASHMLEFLNSELPHLRDEVKHAETALSEYQAKAGSFQPTQEAGVYLQGGLDYEKQIAALRIQRSQLLQRFTEQAPEVQQVDAQIAAMSREKARFEDHFTTLPSSERNALALQRDAKVADEIYVALLNKIQELSISRAGTVGNVHIIDEALVPSQPIRPKSALIIGAGTMLGVLAGIAFAFCRHKFLTGVSDPEFVERRFQLPIFSSITFSPEQARSDRQLSTLRAAALPAPRSRPTEVPAGPAGRLAALKDPLAGLANLLRPRSAASATTNWPTRHTVPVGTQTVIASGKTPMRSLLVKTHPYDTTVEGLRSLRANLQFGLLDAPNRIVAITSPAPSDGKSFLCANLATLIAESGKRVLLIDADLRRGRLAQYLGRSPNGGLSELLTGQADLEAAARTTGVNGLHFIASGAYPPNPSEILTSPRFAEILARLEQEFDLVIVDTPPLLAVADAAVIANLAGSTVLVIRAGAHTETHVADALKKLRRARARVIGGVMNAMPAKSHNRQGTYDYAYAYTYSAGDPPDIHAPR</sequence>
<evidence type="ECO:0000256" key="5">
    <source>
        <dbReference type="ARBA" id="ARBA00022679"/>
    </source>
</evidence>
<keyword evidence="9" id="KW-0067">ATP-binding</keyword>
<organism evidence="23 24">
    <name type="scientific">Paraburkholderia antibiotica</name>
    <dbReference type="NCBI Taxonomy" id="2728839"/>
    <lineage>
        <taxon>Bacteria</taxon>
        <taxon>Pseudomonadati</taxon>
        <taxon>Pseudomonadota</taxon>
        <taxon>Betaproteobacteria</taxon>
        <taxon>Burkholderiales</taxon>
        <taxon>Burkholderiaceae</taxon>
        <taxon>Paraburkholderia</taxon>
    </lineage>
</organism>
<evidence type="ECO:0000259" key="21">
    <source>
        <dbReference type="Pfam" id="PF13614"/>
    </source>
</evidence>
<evidence type="ECO:0000256" key="14">
    <source>
        <dbReference type="ARBA" id="ARBA00053015"/>
    </source>
</evidence>
<comment type="subcellular location">
    <subcellularLocation>
        <location evidence="1">Cell inner membrane</location>
        <topology evidence="1">Multi-pass membrane protein</topology>
    </subcellularLocation>
</comment>
<keyword evidence="10 19" id="KW-1133">Transmembrane helix</keyword>
<evidence type="ECO:0000256" key="12">
    <source>
        <dbReference type="ARBA" id="ARBA00023137"/>
    </source>
</evidence>
<evidence type="ECO:0000256" key="19">
    <source>
        <dbReference type="SAM" id="Phobius"/>
    </source>
</evidence>
<keyword evidence="11 19" id="KW-0472">Membrane</keyword>
<keyword evidence="7" id="KW-0547">Nucleotide-binding</keyword>
<dbReference type="EMBL" id="JABBFZ010000017">
    <property type="protein sequence ID" value="NML33892.1"/>
    <property type="molecule type" value="Genomic_DNA"/>
</dbReference>
<evidence type="ECO:0000256" key="2">
    <source>
        <dbReference type="ARBA" id="ARBA00008883"/>
    </source>
</evidence>
<dbReference type="InterPro" id="IPR005702">
    <property type="entry name" value="Wzc-like_C"/>
</dbReference>
<accession>A0A7X9ZZ67</accession>
<comment type="function">
    <text evidence="15">Probably involved in polymerization and/or export of exopolysaccharide EPS I which functions as a virulence factor. May be involved in an ATP-dependent process in the pathway for EPS I production, possibly export of the trimeric repeat units across the inner membrane or their polymerization.</text>
</comment>
<evidence type="ECO:0000256" key="7">
    <source>
        <dbReference type="ARBA" id="ARBA00022741"/>
    </source>
</evidence>
<dbReference type="Pfam" id="PF13614">
    <property type="entry name" value="AAA_31"/>
    <property type="match status" value="1"/>
</dbReference>
<keyword evidence="6 19" id="KW-0812">Transmembrane</keyword>
<name>A0A7X9ZZ67_9BURK</name>
<comment type="catalytic activity">
    <reaction evidence="14">
        <text>L-tyrosyl-[protein] + ATP = O-phospho-L-tyrosyl-[protein] + ADP + H(+)</text>
        <dbReference type="Rhea" id="RHEA:10596"/>
        <dbReference type="Rhea" id="RHEA-COMP:10136"/>
        <dbReference type="Rhea" id="RHEA-COMP:20101"/>
        <dbReference type="ChEBI" id="CHEBI:15378"/>
        <dbReference type="ChEBI" id="CHEBI:30616"/>
        <dbReference type="ChEBI" id="CHEBI:46858"/>
        <dbReference type="ChEBI" id="CHEBI:61978"/>
        <dbReference type="ChEBI" id="CHEBI:456216"/>
    </reaction>
</comment>
<proteinExistence type="inferred from homology"/>
<dbReference type="InterPro" id="IPR003856">
    <property type="entry name" value="LPS_length_determ_N"/>
</dbReference>
<evidence type="ECO:0000256" key="17">
    <source>
        <dbReference type="ARBA" id="ARBA00081049"/>
    </source>
</evidence>
<evidence type="ECO:0000256" key="4">
    <source>
        <dbReference type="ARBA" id="ARBA00022519"/>
    </source>
</evidence>
<dbReference type="InterPro" id="IPR032807">
    <property type="entry name" value="GNVR"/>
</dbReference>
<keyword evidence="4" id="KW-0997">Cell inner membrane</keyword>
<keyword evidence="12" id="KW-0829">Tyrosine-protein kinase</keyword>
<dbReference type="NCBIfam" id="TIGR01007">
    <property type="entry name" value="eps_fam"/>
    <property type="match status" value="1"/>
</dbReference>
<evidence type="ECO:0000256" key="18">
    <source>
        <dbReference type="SAM" id="Coils"/>
    </source>
</evidence>
<evidence type="ECO:0000256" key="3">
    <source>
        <dbReference type="ARBA" id="ARBA00022475"/>
    </source>
</evidence>
<keyword evidence="3" id="KW-1003">Cell membrane</keyword>
<dbReference type="PANTHER" id="PTHR32309:SF32">
    <property type="entry name" value="TYROSINE-PROTEIN KINASE ETK-RELATED"/>
    <property type="match status" value="1"/>
</dbReference>
<evidence type="ECO:0000256" key="13">
    <source>
        <dbReference type="ARBA" id="ARBA00023169"/>
    </source>
</evidence>
<dbReference type="Gene3D" id="3.40.50.300">
    <property type="entry name" value="P-loop containing nucleotide triphosphate hydrolases"/>
    <property type="match status" value="1"/>
</dbReference>
<comment type="similarity">
    <text evidence="2">Belongs to the etk/wzc family.</text>
</comment>
<dbReference type="Pfam" id="PF23607">
    <property type="entry name" value="WZC_N"/>
    <property type="match status" value="1"/>
</dbReference>
<comment type="caution">
    <text evidence="23">The sequence shown here is derived from an EMBL/GenBank/DDBJ whole genome shotgun (WGS) entry which is preliminary data.</text>
</comment>
<dbReference type="InterPro" id="IPR025669">
    <property type="entry name" value="AAA_dom"/>
</dbReference>
<evidence type="ECO:0000256" key="10">
    <source>
        <dbReference type="ARBA" id="ARBA00022989"/>
    </source>
</evidence>
<reference evidence="23 24" key="1">
    <citation type="submission" date="2020-04" db="EMBL/GenBank/DDBJ databases">
        <title>Paraburkholderia sp. G-4-1-8 isolated from soil.</title>
        <authorList>
            <person name="Dahal R.H."/>
        </authorList>
    </citation>
    <scope>NUCLEOTIDE SEQUENCE [LARGE SCALE GENOMIC DNA]</scope>
    <source>
        <strain evidence="23 24">G-4-1-8</strain>
    </source>
</reference>
<evidence type="ECO:0000256" key="8">
    <source>
        <dbReference type="ARBA" id="ARBA00022777"/>
    </source>
</evidence>
<dbReference type="CDD" id="cd05387">
    <property type="entry name" value="BY-kinase"/>
    <property type="match status" value="1"/>
</dbReference>
<gene>
    <name evidence="23" type="ORF">HHL14_24055</name>
</gene>
<evidence type="ECO:0000256" key="1">
    <source>
        <dbReference type="ARBA" id="ARBA00004429"/>
    </source>
</evidence>
<dbReference type="SUPFAM" id="SSF52540">
    <property type="entry name" value="P-loop containing nucleoside triphosphate hydrolases"/>
    <property type="match status" value="1"/>
</dbReference>
<evidence type="ECO:0000256" key="15">
    <source>
        <dbReference type="ARBA" id="ARBA00054296"/>
    </source>
</evidence>
<keyword evidence="8 23" id="KW-0418">Kinase</keyword>
<protein>
    <recommendedName>
        <fullName evidence="16">Putative tyrosine-protein kinase EpsB</fullName>
    </recommendedName>
    <alternativeName>
        <fullName evidence="17">EPS I polysaccharide export protein EpsB</fullName>
    </alternativeName>
</protein>
<evidence type="ECO:0000313" key="24">
    <source>
        <dbReference type="Proteomes" id="UP000583127"/>
    </source>
</evidence>
<dbReference type="PANTHER" id="PTHR32309">
    <property type="entry name" value="TYROSINE-PROTEIN KINASE"/>
    <property type="match status" value="1"/>
</dbReference>
<keyword evidence="13" id="KW-0270">Exopolysaccharide synthesis</keyword>
<dbReference type="InterPro" id="IPR027417">
    <property type="entry name" value="P-loop_NTPase"/>
</dbReference>
<evidence type="ECO:0000256" key="9">
    <source>
        <dbReference type="ARBA" id="ARBA00022840"/>
    </source>
</evidence>
<dbReference type="GO" id="GO:0042802">
    <property type="term" value="F:identical protein binding"/>
    <property type="evidence" value="ECO:0007669"/>
    <property type="project" value="UniProtKB-ARBA"/>
</dbReference>
<evidence type="ECO:0000313" key="23">
    <source>
        <dbReference type="EMBL" id="NML33892.1"/>
    </source>
</evidence>
<dbReference type="InterPro" id="IPR050445">
    <property type="entry name" value="Bact_polysacc_biosynth/exp"/>
</dbReference>
<feature type="transmembrane region" description="Helical" evidence="19">
    <location>
        <begin position="445"/>
        <end position="464"/>
    </location>
</feature>
<keyword evidence="18" id="KW-0175">Coiled coil</keyword>
<evidence type="ECO:0000259" key="20">
    <source>
        <dbReference type="Pfam" id="PF02706"/>
    </source>
</evidence>
<feature type="transmembrane region" description="Helical" evidence="19">
    <location>
        <begin position="25"/>
        <end position="50"/>
    </location>
</feature>
<dbReference type="GO" id="GO:0004713">
    <property type="term" value="F:protein tyrosine kinase activity"/>
    <property type="evidence" value="ECO:0007669"/>
    <property type="project" value="UniProtKB-KW"/>
</dbReference>
<feature type="domain" description="Tyrosine-protein kinase G-rich" evidence="22">
    <location>
        <begin position="389"/>
        <end position="467"/>
    </location>
</feature>
<dbReference type="Pfam" id="PF13807">
    <property type="entry name" value="GNVR"/>
    <property type="match status" value="1"/>
</dbReference>
<evidence type="ECO:0000256" key="11">
    <source>
        <dbReference type="ARBA" id="ARBA00023136"/>
    </source>
</evidence>
<evidence type="ECO:0000259" key="22">
    <source>
        <dbReference type="Pfam" id="PF13807"/>
    </source>
</evidence>
<dbReference type="GO" id="GO:0000271">
    <property type="term" value="P:polysaccharide biosynthetic process"/>
    <property type="evidence" value="ECO:0007669"/>
    <property type="project" value="UniProtKB-KW"/>
</dbReference>
<dbReference type="FunFam" id="3.40.50.300:FF:000527">
    <property type="entry name" value="Tyrosine-protein kinase etk"/>
    <property type="match status" value="1"/>
</dbReference>
<feature type="coiled-coil region" evidence="18">
    <location>
        <begin position="275"/>
        <end position="316"/>
    </location>
</feature>
<dbReference type="GO" id="GO:0005524">
    <property type="term" value="F:ATP binding"/>
    <property type="evidence" value="ECO:0007669"/>
    <property type="project" value="UniProtKB-KW"/>
</dbReference>